<proteinExistence type="predicted"/>
<name>A0AAX1XG41_9VIBR</name>
<dbReference type="RefSeq" id="WP_124009260.1">
    <property type="nucleotide sequence ID" value="NZ_PKPZ01000052.1"/>
</dbReference>
<dbReference type="InterPro" id="IPR032359">
    <property type="entry name" value="KwaB-like"/>
</dbReference>
<accession>A0AAX1XG41</accession>
<gene>
    <name evidence="1" type="ORF">CYQ91_24295</name>
</gene>
<comment type="caution">
    <text evidence="1">The sequence shown here is derived from an EMBL/GenBank/DDBJ whole genome shotgun (WGS) entry which is preliminary data.</text>
</comment>
<dbReference type="AlphaFoldDB" id="A0AAX1XG41"/>
<evidence type="ECO:0000313" key="2">
    <source>
        <dbReference type="Proteomes" id="UP000283878"/>
    </source>
</evidence>
<organism evidence="1 2">
    <name type="scientific">Vibrio diabolicus</name>
    <dbReference type="NCBI Taxonomy" id="50719"/>
    <lineage>
        <taxon>Bacteria</taxon>
        <taxon>Pseudomonadati</taxon>
        <taxon>Pseudomonadota</taxon>
        <taxon>Gammaproteobacteria</taxon>
        <taxon>Vibrionales</taxon>
        <taxon>Vibrionaceae</taxon>
        <taxon>Vibrio</taxon>
        <taxon>Vibrio diabolicus subgroup</taxon>
    </lineage>
</organism>
<dbReference type="Proteomes" id="UP000283878">
    <property type="component" value="Unassembled WGS sequence"/>
</dbReference>
<evidence type="ECO:0000313" key="1">
    <source>
        <dbReference type="EMBL" id="RPB31640.1"/>
    </source>
</evidence>
<dbReference type="EMBL" id="PKPZ01000052">
    <property type="protein sequence ID" value="RPB31640.1"/>
    <property type="molecule type" value="Genomic_DNA"/>
</dbReference>
<protein>
    <submittedName>
        <fullName evidence="1">DUF4868 domain-containing protein</fullName>
    </submittedName>
</protein>
<sequence>MPAKKKINDILDIIGDQNVTFRLFFITRHIKDGVKKSAKVIDKFQFKANSIDMSPDVCSFFSKNARTQLEKLTAKEGYDLESYNVITDDLGDKLYTYALNNTLSFSDVVFNQLLTNKVDAIASLKDVKSDLWAYCLQINTVNDAAYLFRKMSSGKVTTDEAQTKMEKLSSWFDSTDSELKTVNSETVSFDDKIDCIYFKSEFLVLRKSGFEQIVGLEEEFQNVANDVISVIESTNLVEGLDHIKANLSKSRALLKTLANIGKKGNHSGFNKDEIEKMKSALKLFEGKELKFSSDGKLVLENSIDVGYFVKLLNDYYKVGVITGKYYGTNSGNVIEPA</sequence>
<dbReference type="Pfam" id="PF16162">
    <property type="entry name" value="KwaB"/>
    <property type="match status" value="1"/>
</dbReference>
<reference evidence="1 2" key="1">
    <citation type="journal article" date="2018" name="AMB Express">
        <title>Occurrence and significance of pathogenicity and fitness islands in environmental vibrios.</title>
        <authorList>
            <person name="Klein S."/>
            <person name="Pipes S."/>
            <person name="Lovell C.R."/>
        </authorList>
    </citation>
    <scope>NUCLEOTIDE SEQUENCE [LARGE SCALE GENOMIC DNA]</scope>
    <source>
        <strain evidence="1 2">JBS-8-11-1</strain>
    </source>
</reference>